<accession>A0A7J5C0Z5</accession>
<keyword evidence="3" id="KW-1185">Reference proteome</keyword>
<dbReference type="PROSITE" id="PS51819">
    <property type="entry name" value="VOC"/>
    <property type="match status" value="1"/>
</dbReference>
<evidence type="ECO:0000313" key="2">
    <source>
        <dbReference type="EMBL" id="KAB1662296.1"/>
    </source>
</evidence>
<dbReference type="InterPro" id="IPR004360">
    <property type="entry name" value="Glyas_Fos-R_dOase_dom"/>
</dbReference>
<sequence length="77" mass="8149">MPFAVREPLPGVDLDAIEPRPGAGIALWMHGDDVQALHDELVTAGVTVLAPPQQGPFGVTFTFADPDGYAITVHDRA</sequence>
<gene>
    <name evidence="2" type="ORF">F8O01_02215</name>
</gene>
<evidence type="ECO:0000259" key="1">
    <source>
        <dbReference type="PROSITE" id="PS51819"/>
    </source>
</evidence>
<proteinExistence type="predicted"/>
<dbReference type="OrthoDB" id="9792323at2"/>
<dbReference type="AlphaFoldDB" id="A0A7J5C0Z5"/>
<dbReference type="SUPFAM" id="SSF54593">
    <property type="entry name" value="Glyoxalase/Bleomycin resistance protein/Dihydroxybiphenyl dioxygenase"/>
    <property type="match status" value="1"/>
</dbReference>
<dbReference type="Pfam" id="PF00903">
    <property type="entry name" value="Glyoxalase"/>
    <property type="match status" value="1"/>
</dbReference>
<dbReference type="Gene3D" id="3.10.180.10">
    <property type="entry name" value="2,3-Dihydroxybiphenyl 1,2-Dioxygenase, domain 1"/>
    <property type="match status" value="1"/>
</dbReference>
<dbReference type="EMBL" id="WBJZ01000002">
    <property type="protein sequence ID" value="KAB1662296.1"/>
    <property type="molecule type" value="Genomic_DNA"/>
</dbReference>
<feature type="domain" description="VOC" evidence="1">
    <location>
        <begin position="1"/>
        <end position="76"/>
    </location>
</feature>
<organism evidence="2 3">
    <name type="scientific">Pseudoclavibacter chungangensis</name>
    <dbReference type="NCBI Taxonomy" id="587635"/>
    <lineage>
        <taxon>Bacteria</taxon>
        <taxon>Bacillati</taxon>
        <taxon>Actinomycetota</taxon>
        <taxon>Actinomycetes</taxon>
        <taxon>Micrococcales</taxon>
        <taxon>Microbacteriaceae</taxon>
        <taxon>Pseudoclavibacter</taxon>
    </lineage>
</organism>
<dbReference type="InterPro" id="IPR029068">
    <property type="entry name" value="Glyas_Bleomycin-R_OHBP_Dase"/>
</dbReference>
<dbReference type="Proteomes" id="UP000467240">
    <property type="component" value="Unassembled WGS sequence"/>
</dbReference>
<reference evidence="2 3" key="1">
    <citation type="submission" date="2019-09" db="EMBL/GenBank/DDBJ databases">
        <title>Phylogeny of genus Pseudoclavibacter and closely related genus.</title>
        <authorList>
            <person name="Li Y."/>
        </authorList>
    </citation>
    <scope>NUCLEOTIDE SEQUENCE [LARGE SCALE GENOMIC DNA]</scope>
    <source>
        <strain evidence="2 3">DSM 23821</strain>
    </source>
</reference>
<evidence type="ECO:0000313" key="3">
    <source>
        <dbReference type="Proteomes" id="UP000467240"/>
    </source>
</evidence>
<name>A0A7J5C0Z5_9MICO</name>
<comment type="caution">
    <text evidence="2">The sequence shown here is derived from an EMBL/GenBank/DDBJ whole genome shotgun (WGS) entry which is preliminary data.</text>
</comment>
<protein>
    <recommendedName>
        <fullName evidence="1">VOC domain-containing protein</fullName>
    </recommendedName>
</protein>
<dbReference type="InterPro" id="IPR037523">
    <property type="entry name" value="VOC_core"/>
</dbReference>